<comment type="caution">
    <text evidence="1">The sequence shown here is derived from an EMBL/GenBank/DDBJ whole genome shotgun (WGS) entry which is preliminary data.</text>
</comment>
<proteinExistence type="predicted"/>
<gene>
    <name evidence="1" type="ORF">MLD38_008522</name>
</gene>
<name>A0ACB9RUA7_9MYRT</name>
<sequence>MAASVPALLSAAGMSFFMAMAVTAQEEGDMPTTNCTTMAPWLAYVDWAGTDVPPSMAVALFAFFLSLFASSGGCARGGARGLSDSRMSCLWYASSFPCFPRLRSVGPF</sequence>
<accession>A0ACB9RUA7</accession>
<keyword evidence="2" id="KW-1185">Reference proteome</keyword>
<reference evidence="2" key="1">
    <citation type="journal article" date="2023" name="Front. Plant Sci.">
        <title>Chromosomal-level genome assembly of Melastoma candidum provides insights into trichome evolution.</title>
        <authorList>
            <person name="Zhong Y."/>
            <person name="Wu W."/>
            <person name="Sun C."/>
            <person name="Zou P."/>
            <person name="Liu Y."/>
            <person name="Dai S."/>
            <person name="Zhou R."/>
        </authorList>
    </citation>
    <scope>NUCLEOTIDE SEQUENCE [LARGE SCALE GENOMIC DNA]</scope>
</reference>
<evidence type="ECO:0000313" key="2">
    <source>
        <dbReference type="Proteomes" id="UP001057402"/>
    </source>
</evidence>
<evidence type="ECO:0000313" key="1">
    <source>
        <dbReference type="EMBL" id="KAI4382572.1"/>
    </source>
</evidence>
<organism evidence="1 2">
    <name type="scientific">Melastoma candidum</name>
    <dbReference type="NCBI Taxonomy" id="119954"/>
    <lineage>
        <taxon>Eukaryota</taxon>
        <taxon>Viridiplantae</taxon>
        <taxon>Streptophyta</taxon>
        <taxon>Embryophyta</taxon>
        <taxon>Tracheophyta</taxon>
        <taxon>Spermatophyta</taxon>
        <taxon>Magnoliopsida</taxon>
        <taxon>eudicotyledons</taxon>
        <taxon>Gunneridae</taxon>
        <taxon>Pentapetalae</taxon>
        <taxon>rosids</taxon>
        <taxon>malvids</taxon>
        <taxon>Myrtales</taxon>
        <taxon>Melastomataceae</taxon>
        <taxon>Melastomatoideae</taxon>
        <taxon>Melastomateae</taxon>
        <taxon>Melastoma</taxon>
    </lineage>
</organism>
<dbReference type="EMBL" id="CM042882">
    <property type="protein sequence ID" value="KAI4382572.1"/>
    <property type="molecule type" value="Genomic_DNA"/>
</dbReference>
<protein>
    <submittedName>
        <fullName evidence="1">Uncharacterized protein</fullName>
    </submittedName>
</protein>
<dbReference type="Proteomes" id="UP001057402">
    <property type="component" value="Chromosome 3"/>
</dbReference>